<feature type="binding site" description="axial binding residue" evidence="6">
    <location>
        <position position="510"/>
    </location>
    <ligand>
        <name>heme</name>
        <dbReference type="ChEBI" id="CHEBI:30413"/>
    </ligand>
    <ligandPart>
        <name>Fe</name>
        <dbReference type="ChEBI" id="CHEBI:18248"/>
    </ligandPart>
</feature>
<dbReference type="PANTHER" id="PTHR46206">
    <property type="entry name" value="CYTOCHROME P450"/>
    <property type="match status" value="1"/>
</dbReference>
<evidence type="ECO:0000313" key="9">
    <source>
        <dbReference type="EMBL" id="KAJ7321616.1"/>
    </source>
</evidence>
<organism evidence="9 10">
    <name type="scientific">Mycena albidolilacea</name>
    <dbReference type="NCBI Taxonomy" id="1033008"/>
    <lineage>
        <taxon>Eukaryota</taxon>
        <taxon>Fungi</taxon>
        <taxon>Dikarya</taxon>
        <taxon>Basidiomycota</taxon>
        <taxon>Agaricomycotina</taxon>
        <taxon>Agaricomycetes</taxon>
        <taxon>Agaricomycetidae</taxon>
        <taxon>Agaricales</taxon>
        <taxon>Marasmiineae</taxon>
        <taxon>Mycenaceae</taxon>
        <taxon>Mycena</taxon>
    </lineage>
</organism>
<keyword evidence="8" id="KW-1133">Transmembrane helix</keyword>
<dbReference type="GO" id="GO:0004497">
    <property type="term" value="F:monooxygenase activity"/>
    <property type="evidence" value="ECO:0007669"/>
    <property type="project" value="UniProtKB-KW"/>
</dbReference>
<dbReference type="Pfam" id="PF00067">
    <property type="entry name" value="p450"/>
    <property type="match status" value="1"/>
</dbReference>
<dbReference type="GO" id="GO:0005506">
    <property type="term" value="F:iron ion binding"/>
    <property type="evidence" value="ECO:0007669"/>
    <property type="project" value="InterPro"/>
</dbReference>
<evidence type="ECO:0000256" key="4">
    <source>
        <dbReference type="ARBA" id="ARBA00023002"/>
    </source>
</evidence>
<dbReference type="GO" id="GO:0016705">
    <property type="term" value="F:oxidoreductase activity, acting on paired donors, with incorporation or reduction of molecular oxygen"/>
    <property type="evidence" value="ECO:0007669"/>
    <property type="project" value="InterPro"/>
</dbReference>
<dbReference type="SUPFAM" id="SSF48264">
    <property type="entry name" value="Cytochrome P450"/>
    <property type="match status" value="1"/>
</dbReference>
<dbReference type="InterPro" id="IPR001128">
    <property type="entry name" value="Cyt_P450"/>
</dbReference>
<gene>
    <name evidence="9" type="ORF">DFH08DRAFT_382589</name>
</gene>
<evidence type="ECO:0000256" key="8">
    <source>
        <dbReference type="SAM" id="Phobius"/>
    </source>
</evidence>
<protein>
    <submittedName>
        <fullName evidence="9">Cytochrome P450</fullName>
    </submittedName>
</protein>
<accession>A0AAD6ZG55</accession>
<dbReference type="PANTHER" id="PTHR46206:SF7">
    <property type="entry name" value="P450, PUTATIVE (EUROFUNG)-RELATED"/>
    <property type="match status" value="1"/>
</dbReference>
<feature type="transmembrane region" description="Helical" evidence="8">
    <location>
        <begin position="358"/>
        <end position="381"/>
    </location>
</feature>
<keyword evidence="5 6" id="KW-0408">Iron</keyword>
<feature type="transmembrane region" description="Helical" evidence="8">
    <location>
        <begin position="56"/>
        <end position="74"/>
    </location>
</feature>
<proteinExistence type="inferred from homology"/>
<evidence type="ECO:0000256" key="1">
    <source>
        <dbReference type="ARBA" id="ARBA00001971"/>
    </source>
</evidence>
<evidence type="ECO:0000256" key="5">
    <source>
        <dbReference type="ARBA" id="ARBA00023004"/>
    </source>
</evidence>
<keyword evidence="10" id="KW-1185">Reference proteome</keyword>
<dbReference type="AlphaFoldDB" id="A0AAD6ZG55"/>
<feature type="non-terminal residue" evidence="9">
    <location>
        <position position="1"/>
    </location>
</feature>
<evidence type="ECO:0000256" key="7">
    <source>
        <dbReference type="RuleBase" id="RU000461"/>
    </source>
</evidence>
<dbReference type="InterPro" id="IPR002403">
    <property type="entry name" value="Cyt_P450_E_grp-IV"/>
</dbReference>
<keyword evidence="3 6" id="KW-0479">Metal-binding</keyword>
<evidence type="ECO:0000256" key="6">
    <source>
        <dbReference type="PIRSR" id="PIRSR602403-1"/>
    </source>
</evidence>
<dbReference type="PRINTS" id="PR00465">
    <property type="entry name" value="EP450IV"/>
</dbReference>
<evidence type="ECO:0000256" key="2">
    <source>
        <dbReference type="ARBA" id="ARBA00010617"/>
    </source>
</evidence>
<keyword evidence="4 7" id="KW-0560">Oxidoreductase</keyword>
<dbReference type="EMBL" id="JARIHO010000050">
    <property type="protein sequence ID" value="KAJ7321616.1"/>
    <property type="molecule type" value="Genomic_DNA"/>
</dbReference>
<comment type="similarity">
    <text evidence="2 7">Belongs to the cytochrome P450 family.</text>
</comment>
<keyword evidence="8" id="KW-0472">Membrane</keyword>
<evidence type="ECO:0000313" key="10">
    <source>
        <dbReference type="Proteomes" id="UP001218218"/>
    </source>
</evidence>
<comment type="caution">
    <text evidence="9">The sequence shown here is derived from an EMBL/GenBank/DDBJ whole genome shotgun (WGS) entry which is preliminary data.</text>
</comment>
<evidence type="ECO:0000256" key="3">
    <source>
        <dbReference type="ARBA" id="ARBA00022723"/>
    </source>
</evidence>
<reference evidence="9" key="1">
    <citation type="submission" date="2023-03" db="EMBL/GenBank/DDBJ databases">
        <title>Massive genome expansion in bonnet fungi (Mycena s.s.) driven by repeated elements and novel gene families across ecological guilds.</title>
        <authorList>
            <consortium name="Lawrence Berkeley National Laboratory"/>
            <person name="Harder C.B."/>
            <person name="Miyauchi S."/>
            <person name="Viragh M."/>
            <person name="Kuo A."/>
            <person name="Thoen E."/>
            <person name="Andreopoulos B."/>
            <person name="Lu D."/>
            <person name="Skrede I."/>
            <person name="Drula E."/>
            <person name="Henrissat B."/>
            <person name="Morin E."/>
            <person name="Kohler A."/>
            <person name="Barry K."/>
            <person name="LaButti K."/>
            <person name="Morin E."/>
            <person name="Salamov A."/>
            <person name="Lipzen A."/>
            <person name="Mereny Z."/>
            <person name="Hegedus B."/>
            <person name="Baldrian P."/>
            <person name="Stursova M."/>
            <person name="Weitz H."/>
            <person name="Taylor A."/>
            <person name="Grigoriev I.V."/>
            <person name="Nagy L.G."/>
            <person name="Martin F."/>
            <person name="Kauserud H."/>
        </authorList>
    </citation>
    <scope>NUCLEOTIDE SEQUENCE</scope>
    <source>
        <strain evidence="9">CBHHK002</strain>
    </source>
</reference>
<keyword evidence="8" id="KW-0812">Transmembrane</keyword>
<dbReference type="InterPro" id="IPR036396">
    <property type="entry name" value="Cyt_P450_sf"/>
</dbReference>
<dbReference type="Proteomes" id="UP001218218">
    <property type="component" value="Unassembled WGS sequence"/>
</dbReference>
<dbReference type="Gene3D" id="1.10.630.10">
    <property type="entry name" value="Cytochrome P450"/>
    <property type="match status" value="1"/>
</dbReference>
<keyword evidence="7" id="KW-0503">Monooxygenase</keyword>
<dbReference type="GO" id="GO:0020037">
    <property type="term" value="F:heme binding"/>
    <property type="evidence" value="ECO:0007669"/>
    <property type="project" value="InterPro"/>
</dbReference>
<dbReference type="InterPro" id="IPR017972">
    <property type="entry name" value="Cyt_P450_CS"/>
</dbReference>
<name>A0AAD6ZG55_9AGAR</name>
<sequence length="561" mass="62313">MSTAQKTLFSVSTAAFVVAFTNRLPQYPVNLDFSAFAPSWLPQSLLDCLKDLDLEALVAIAGAGGALTALLLYLRRRSRYPPLVPYSNPVYGSTREYSEKPKEFLDSAFAKYGPVFRANILGRDQVILDHDHAHLLFNLLGKGLDHEQGVIDLQYFDVIIKLGSQHHLHDSGKMILKYLNPANPSYDAYGPIVQLVYQRVFKEALAKLDANKSIEVANPFDLCKKCLADAMASVIVGVELANDKDIAWVFLNVSEVVAEVGGLGGHGSLLATLIPFYGRIHAHYVMKGRQIMKPYKTVLRAKVGAEINRRLVLRKGVTEEEWKELRPHDVLQGLLEEHNFGAGKIDVDGFMDKIENMLLFVIFAAIHGTAVALSWVLYMVAGDASYQAKLYAELAELVNANDDAGALTPSVLKEAVYLDSFTREVLRWRPDCLSPTPRKAMRDIELPSGHIIPKGMLVTHVFYRTHTNAPKQGFDDAKAFQPWRHVDRPASTSVNVSNAFLPFGVGRTACPGRFLATYEIKLFIALLVGRYEMSLPQGMKVDHPGFTFQAPPSGALRFVKR</sequence>
<comment type="cofactor">
    <cofactor evidence="1 6">
        <name>heme</name>
        <dbReference type="ChEBI" id="CHEBI:30413"/>
    </cofactor>
</comment>
<dbReference type="PROSITE" id="PS00086">
    <property type="entry name" value="CYTOCHROME_P450"/>
    <property type="match status" value="1"/>
</dbReference>
<dbReference type="PRINTS" id="PR00385">
    <property type="entry name" value="P450"/>
</dbReference>
<keyword evidence="6 7" id="KW-0349">Heme</keyword>